<evidence type="ECO:0000313" key="2">
    <source>
        <dbReference type="Proteomes" id="UP000827976"/>
    </source>
</evidence>
<evidence type="ECO:0000313" key="1">
    <source>
        <dbReference type="EMBL" id="KAH7671010.1"/>
    </source>
</evidence>
<reference evidence="2" key="1">
    <citation type="journal article" date="2022" name="Nat. Commun.">
        <title>Chromosome evolution and the genetic basis of agronomically important traits in greater yam.</title>
        <authorList>
            <person name="Bredeson J.V."/>
            <person name="Lyons J.B."/>
            <person name="Oniyinde I.O."/>
            <person name="Okereke N.R."/>
            <person name="Kolade O."/>
            <person name="Nnabue I."/>
            <person name="Nwadili C.O."/>
            <person name="Hribova E."/>
            <person name="Parker M."/>
            <person name="Nwogha J."/>
            <person name="Shu S."/>
            <person name="Carlson J."/>
            <person name="Kariba R."/>
            <person name="Muthemba S."/>
            <person name="Knop K."/>
            <person name="Barton G.J."/>
            <person name="Sherwood A.V."/>
            <person name="Lopez-Montes A."/>
            <person name="Asiedu R."/>
            <person name="Jamnadass R."/>
            <person name="Muchugi A."/>
            <person name="Goodstein D."/>
            <person name="Egesi C.N."/>
            <person name="Featherston J."/>
            <person name="Asfaw A."/>
            <person name="Simpson G.G."/>
            <person name="Dolezel J."/>
            <person name="Hendre P.S."/>
            <person name="Van Deynze A."/>
            <person name="Kumar P.L."/>
            <person name="Obidiegwu J.E."/>
            <person name="Bhattacharjee R."/>
            <person name="Rokhsar D.S."/>
        </authorList>
    </citation>
    <scope>NUCLEOTIDE SEQUENCE [LARGE SCALE GENOMIC DNA]</scope>
    <source>
        <strain evidence="2">cv. TDa95/00328</strain>
    </source>
</reference>
<comment type="caution">
    <text evidence="1">The sequence shown here is derived from an EMBL/GenBank/DDBJ whole genome shotgun (WGS) entry which is preliminary data.</text>
</comment>
<accession>A0ACB7VBL5</accession>
<proteinExistence type="predicted"/>
<gene>
    <name evidence="1" type="ORF">IHE45_10G065000</name>
</gene>
<sequence length="106" mass="12259">MTSRVHPPFADNKNPHSPNHTLNRFQRDYEVHLSIFSEAKLRAFEITAIDLGLRSISISRVYATLDPCMARFQRSLALCSSLISYGHRHPRHRSQLVEFCGEIHTR</sequence>
<dbReference type="EMBL" id="CM037020">
    <property type="protein sequence ID" value="KAH7671010.1"/>
    <property type="molecule type" value="Genomic_DNA"/>
</dbReference>
<name>A0ACB7VBL5_DIOAL</name>
<protein>
    <submittedName>
        <fullName evidence="1">Uncharacterized protein</fullName>
    </submittedName>
</protein>
<organism evidence="1 2">
    <name type="scientific">Dioscorea alata</name>
    <name type="common">Purple yam</name>
    <dbReference type="NCBI Taxonomy" id="55571"/>
    <lineage>
        <taxon>Eukaryota</taxon>
        <taxon>Viridiplantae</taxon>
        <taxon>Streptophyta</taxon>
        <taxon>Embryophyta</taxon>
        <taxon>Tracheophyta</taxon>
        <taxon>Spermatophyta</taxon>
        <taxon>Magnoliopsida</taxon>
        <taxon>Liliopsida</taxon>
        <taxon>Dioscoreales</taxon>
        <taxon>Dioscoreaceae</taxon>
        <taxon>Dioscorea</taxon>
    </lineage>
</organism>
<keyword evidence="2" id="KW-1185">Reference proteome</keyword>
<dbReference type="Proteomes" id="UP000827976">
    <property type="component" value="Chromosome 10"/>
</dbReference>